<keyword evidence="3 6" id="KW-1133">Transmembrane helix</keyword>
<feature type="transmembrane region" description="Helical" evidence="6">
    <location>
        <begin position="388"/>
        <end position="410"/>
    </location>
</feature>
<reference evidence="8" key="1">
    <citation type="journal article" date="2019" name="Nat. Commun.">
        <title>Expansion of phycobilisome linker gene families in mesophilic red algae.</title>
        <authorList>
            <person name="Lee J."/>
            <person name="Kim D."/>
            <person name="Bhattacharya D."/>
            <person name="Yoon H.S."/>
        </authorList>
    </citation>
    <scope>NUCLEOTIDE SEQUENCE [LARGE SCALE GENOMIC DNA]</scope>
    <source>
        <strain evidence="8">CCMP 1328</strain>
    </source>
</reference>
<dbReference type="InterPro" id="IPR049680">
    <property type="entry name" value="FLVCR1-2_SLC49-like"/>
</dbReference>
<evidence type="ECO:0000256" key="4">
    <source>
        <dbReference type="ARBA" id="ARBA00023136"/>
    </source>
</evidence>
<dbReference type="PANTHER" id="PTHR10924:SF6">
    <property type="entry name" value="SOLUTE CARRIER FAMILY 49 MEMBER A3"/>
    <property type="match status" value="1"/>
</dbReference>
<evidence type="ECO:0000256" key="3">
    <source>
        <dbReference type="ARBA" id="ARBA00022989"/>
    </source>
</evidence>
<keyword evidence="8" id="KW-1185">Reference proteome</keyword>
<evidence type="ECO:0000256" key="1">
    <source>
        <dbReference type="ARBA" id="ARBA00004141"/>
    </source>
</evidence>
<comment type="caution">
    <text evidence="7">The sequence shown here is derived from an EMBL/GenBank/DDBJ whole genome shotgun (WGS) entry which is preliminary data.</text>
</comment>
<dbReference type="Gene3D" id="1.20.1250.20">
    <property type="entry name" value="MFS general substrate transporter like domains"/>
    <property type="match status" value="1"/>
</dbReference>
<accession>A0A5J4YXB9</accession>
<feature type="transmembrane region" description="Helical" evidence="6">
    <location>
        <begin position="200"/>
        <end position="220"/>
    </location>
</feature>
<dbReference type="InterPro" id="IPR011701">
    <property type="entry name" value="MFS"/>
</dbReference>
<feature type="region of interest" description="Disordered" evidence="5">
    <location>
        <begin position="1"/>
        <end position="23"/>
    </location>
</feature>
<proteinExistence type="predicted"/>
<dbReference type="Proteomes" id="UP000324585">
    <property type="component" value="Unassembled WGS sequence"/>
</dbReference>
<dbReference type="PANTHER" id="PTHR10924">
    <property type="entry name" value="MAJOR FACILITATOR SUPERFAMILY PROTEIN-RELATED"/>
    <property type="match status" value="1"/>
</dbReference>
<feature type="transmembrane region" description="Helical" evidence="6">
    <location>
        <begin position="329"/>
        <end position="347"/>
    </location>
</feature>
<organism evidence="7 8">
    <name type="scientific">Porphyridium purpureum</name>
    <name type="common">Red alga</name>
    <name type="synonym">Porphyridium cruentum</name>
    <dbReference type="NCBI Taxonomy" id="35688"/>
    <lineage>
        <taxon>Eukaryota</taxon>
        <taxon>Rhodophyta</taxon>
        <taxon>Bangiophyceae</taxon>
        <taxon>Porphyridiales</taxon>
        <taxon>Porphyridiaceae</taxon>
        <taxon>Porphyridium</taxon>
    </lineage>
</organism>
<evidence type="ECO:0000256" key="5">
    <source>
        <dbReference type="SAM" id="MobiDB-lite"/>
    </source>
</evidence>
<gene>
    <name evidence="7" type="ORF">FVE85_1469</name>
</gene>
<dbReference type="OrthoDB" id="422206at2759"/>
<name>A0A5J4YXB9_PORPP</name>
<keyword evidence="7" id="KW-0675">Receptor</keyword>
<evidence type="ECO:0000256" key="6">
    <source>
        <dbReference type="SAM" id="Phobius"/>
    </source>
</evidence>
<protein>
    <submittedName>
        <fullName evidence="7">Feline leukemia virus subgroup C receptor-related protein 1</fullName>
    </submittedName>
</protein>
<sequence length="480" mass="52531">MSGKPSSPSSPDALLRSQDGGTAVAPDRPPCRLYTRRWLMLAIFSCCLAQNQAPWGMYSSIYDHTMQFYALDSSFYVLMLSLVYLLVYVVGCFPGAYMTASSDMRFALLASQLLNTLGNILKYLSTTSSHSYWLLFWGQLCFPLAECLLFCMPARLSSLWFGAHERASASAVSWASCSLGIALTFLLVPRALESMGMHRMMLVILISNIVLLAVVAIAFAPEPLSPPSDTTVFRHRSDFSMRRFAKEMAASIWETRAMTGLIMSYGISTGIMYSVTSNLQPTFGIVDGLLSTKQLGDLGFALVLAGMVGLLLMGPCLDWSKKFWGCHLTLANGSFLGLLGTTLFLQFSSRVGASVALVLFGCCTTAMTTTGLEYAVELTYPLSEEVSSTSVMFSAQLFGTLAMFLSAFIIRSDVAGPQMQDAMWIFSAINGVALLIFYYSDGICWRSVSQSHPHLRTRIQSAISADGDSELQHVRHTSSM</sequence>
<dbReference type="EMBL" id="VRMN01000003">
    <property type="protein sequence ID" value="KAA8495314.1"/>
    <property type="molecule type" value="Genomic_DNA"/>
</dbReference>
<comment type="subcellular location">
    <subcellularLocation>
        <location evidence="1">Membrane</location>
        <topology evidence="1">Multi-pass membrane protein</topology>
    </subcellularLocation>
</comment>
<dbReference type="AlphaFoldDB" id="A0A5J4YXB9"/>
<dbReference type="SUPFAM" id="SSF103473">
    <property type="entry name" value="MFS general substrate transporter"/>
    <property type="match status" value="1"/>
</dbReference>
<dbReference type="InterPro" id="IPR036259">
    <property type="entry name" value="MFS_trans_sf"/>
</dbReference>
<keyword evidence="4 6" id="KW-0472">Membrane</keyword>
<evidence type="ECO:0000313" key="7">
    <source>
        <dbReference type="EMBL" id="KAA8495314.1"/>
    </source>
</evidence>
<dbReference type="GO" id="GO:0022857">
    <property type="term" value="F:transmembrane transporter activity"/>
    <property type="evidence" value="ECO:0007669"/>
    <property type="project" value="InterPro"/>
</dbReference>
<dbReference type="OMA" id="IRMSIMI"/>
<dbReference type="GO" id="GO:0016020">
    <property type="term" value="C:membrane"/>
    <property type="evidence" value="ECO:0007669"/>
    <property type="project" value="UniProtKB-SubCell"/>
</dbReference>
<feature type="transmembrane region" description="Helical" evidence="6">
    <location>
        <begin position="167"/>
        <end position="188"/>
    </location>
</feature>
<evidence type="ECO:0000313" key="8">
    <source>
        <dbReference type="Proteomes" id="UP000324585"/>
    </source>
</evidence>
<feature type="transmembrane region" description="Helical" evidence="6">
    <location>
        <begin position="298"/>
        <end position="317"/>
    </location>
</feature>
<feature type="compositionally biased region" description="Polar residues" evidence="5">
    <location>
        <begin position="1"/>
        <end position="10"/>
    </location>
</feature>
<dbReference type="Pfam" id="PF07690">
    <property type="entry name" value="MFS_1"/>
    <property type="match status" value="1"/>
</dbReference>
<feature type="transmembrane region" description="Helical" evidence="6">
    <location>
        <begin position="422"/>
        <end position="440"/>
    </location>
</feature>
<evidence type="ECO:0000256" key="2">
    <source>
        <dbReference type="ARBA" id="ARBA00022692"/>
    </source>
</evidence>
<feature type="transmembrane region" description="Helical" evidence="6">
    <location>
        <begin position="75"/>
        <end position="97"/>
    </location>
</feature>
<feature type="transmembrane region" description="Helical" evidence="6">
    <location>
        <begin position="353"/>
        <end position="376"/>
    </location>
</feature>
<keyword evidence="2 6" id="KW-0812">Transmembrane</keyword>
<feature type="transmembrane region" description="Helical" evidence="6">
    <location>
        <begin position="132"/>
        <end position="155"/>
    </location>
</feature>